<dbReference type="InterPro" id="IPR023753">
    <property type="entry name" value="FAD/NAD-binding_dom"/>
</dbReference>
<evidence type="ECO:0000256" key="3">
    <source>
        <dbReference type="ARBA" id="ARBA00048132"/>
    </source>
</evidence>
<protein>
    <submittedName>
        <fullName evidence="5">Putative oxidoreductase</fullName>
    </submittedName>
</protein>
<keyword evidence="1" id="KW-0285">Flavoprotein</keyword>
<organism evidence="5">
    <name type="scientific">Streptomyces sp. SNA15896</name>
    <dbReference type="NCBI Taxonomy" id="497689"/>
    <lineage>
        <taxon>Bacteria</taxon>
        <taxon>Bacillati</taxon>
        <taxon>Actinomycetota</taxon>
        <taxon>Actinomycetes</taxon>
        <taxon>Kitasatosporales</taxon>
        <taxon>Streptomycetaceae</taxon>
        <taxon>Streptomyces</taxon>
    </lineage>
</organism>
<sequence>MSSNSGNETVIVGAGPAGLTAALALSRYRHPVVLVDSRQAPRNHLSSGVHGHIGLDGVPPAEIRSRTFEELSRYATTDILEADVDGVRTGDDGRFRVALGNGDTLEASTVLLATGVIDVHPADVDGFSACWGHTVIHCPFCLGEENADRRWGHVTDNAQLAALSAVAMRAWSKDTVVICPESMPGLDEARTTARGLGGDIVAGTIRRLHHHDGSLYAVEFDDGRTLERDTLVWTPEQRQQPVIARAVDELKLSVDDGGFLSVDDTQCTNVPGLYAAGDVASRWKQSFTSAAAAGAAAAEAMHATAVFSAIQH</sequence>
<dbReference type="AlphaFoldDB" id="D2KTY9"/>
<dbReference type="GO" id="GO:0004791">
    <property type="term" value="F:thioredoxin-disulfide reductase (NADPH) activity"/>
    <property type="evidence" value="ECO:0007669"/>
    <property type="project" value="UniProtKB-EC"/>
</dbReference>
<evidence type="ECO:0000256" key="2">
    <source>
        <dbReference type="ARBA" id="ARBA00023002"/>
    </source>
</evidence>
<dbReference type="SUPFAM" id="SSF51905">
    <property type="entry name" value="FAD/NAD(P)-binding domain"/>
    <property type="match status" value="1"/>
</dbReference>
<dbReference type="PRINTS" id="PR00469">
    <property type="entry name" value="PNDRDTASEII"/>
</dbReference>
<dbReference type="Pfam" id="PF07992">
    <property type="entry name" value="Pyr_redox_2"/>
    <property type="match status" value="2"/>
</dbReference>
<name>D2KTY9_9ACTN</name>
<feature type="domain" description="FAD/NAD(P)-binding" evidence="4">
    <location>
        <begin position="211"/>
        <end position="293"/>
    </location>
</feature>
<keyword evidence="2" id="KW-0560">Oxidoreductase</keyword>
<dbReference type="PRINTS" id="PR00368">
    <property type="entry name" value="FADPNR"/>
</dbReference>
<accession>D2KTY9</accession>
<proteinExistence type="predicted"/>
<dbReference type="PANTHER" id="PTHR48105">
    <property type="entry name" value="THIOREDOXIN REDUCTASE 1-RELATED-RELATED"/>
    <property type="match status" value="1"/>
</dbReference>
<dbReference type="InterPro" id="IPR036188">
    <property type="entry name" value="FAD/NAD-bd_sf"/>
</dbReference>
<gene>
    <name evidence="5" type="primary">swb20</name>
</gene>
<comment type="catalytic activity">
    <reaction evidence="3">
        <text>[thioredoxin]-dithiol + NADP(+) = [thioredoxin]-disulfide + NADPH + H(+)</text>
        <dbReference type="Rhea" id="RHEA:20345"/>
        <dbReference type="Rhea" id="RHEA-COMP:10698"/>
        <dbReference type="Rhea" id="RHEA-COMP:10700"/>
        <dbReference type="ChEBI" id="CHEBI:15378"/>
        <dbReference type="ChEBI" id="CHEBI:29950"/>
        <dbReference type="ChEBI" id="CHEBI:50058"/>
        <dbReference type="ChEBI" id="CHEBI:57783"/>
        <dbReference type="ChEBI" id="CHEBI:58349"/>
        <dbReference type="EC" id="1.8.1.9"/>
    </reaction>
</comment>
<evidence type="ECO:0000259" key="4">
    <source>
        <dbReference type="Pfam" id="PF07992"/>
    </source>
</evidence>
<dbReference type="InterPro" id="IPR050097">
    <property type="entry name" value="Ferredoxin-NADP_redctase_2"/>
</dbReference>
<feature type="domain" description="FAD/NAD(P)-binding" evidence="4">
    <location>
        <begin position="9"/>
        <end position="130"/>
    </location>
</feature>
<evidence type="ECO:0000256" key="1">
    <source>
        <dbReference type="ARBA" id="ARBA00022630"/>
    </source>
</evidence>
<dbReference type="EMBL" id="AB375771">
    <property type="protein sequence ID" value="BAI63292.1"/>
    <property type="molecule type" value="Genomic_DNA"/>
</dbReference>
<reference evidence="5" key="1">
    <citation type="submission" date="2008-01" db="EMBL/GenBank/DDBJ databases">
        <title>Systematic design of unnatural natural products via genetic mutation and hybridization of two NRP producing gene cluster in Escherichia coli.</title>
        <authorList>
            <person name="Watanabe K."/>
            <person name="Hotta K."/>
            <person name="Praseuth A.P."/>
            <person name="Nakaya M."/>
            <person name="Wang C.C."/>
            <person name="Oguri H."/>
            <person name="Oikawa H."/>
        </authorList>
    </citation>
    <scope>NUCLEOTIDE SEQUENCE</scope>
    <source>
        <strain evidence="5">SNA15896</strain>
    </source>
</reference>
<evidence type="ECO:0000313" key="5">
    <source>
        <dbReference type="EMBL" id="BAI63292.1"/>
    </source>
</evidence>
<dbReference type="Gene3D" id="3.50.50.60">
    <property type="entry name" value="FAD/NAD(P)-binding domain"/>
    <property type="match status" value="2"/>
</dbReference>